<dbReference type="Pfam" id="PF02770">
    <property type="entry name" value="Acyl-CoA_dh_M"/>
    <property type="match status" value="1"/>
</dbReference>
<dbReference type="EMBL" id="KQ971318">
    <property type="protein sequence ID" value="KYB28962.1"/>
    <property type="molecule type" value="Genomic_DNA"/>
</dbReference>
<keyword evidence="9" id="KW-0276">Fatty acid metabolism</keyword>
<dbReference type="eggNOG" id="KOG0140">
    <property type="taxonomic scope" value="Eukaryota"/>
</dbReference>
<dbReference type="GO" id="GO:0005739">
    <property type="term" value="C:mitochondrion"/>
    <property type="evidence" value="ECO:0000318"/>
    <property type="project" value="GO_Central"/>
</dbReference>
<accession>A0A139WM02</accession>
<feature type="domain" description="Acyl-CoA dehydrogenase/oxidase C-terminal" evidence="16">
    <location>
        <begin position="261"/>
        <end position="410"/>
    </location>
</feature>
<dbReference type="GO" id="GO:0051793">
    <property type="term" value="P:medium-chain fatty acid catabolic process"/>
    <property type="evidence" value="ECO:0000318"/>
    <property type="project" value="GO_Central"/>
</dbReference>
<feature type="domain" description="Acyl-CoA oxidase/dehydrogenase middle" evidence="17">
    <location>
        <begin position="151"/>
        <end position="249"/>
    </location>
</feature>
<evidence type="ECO:0000256" key="10">
    <source>
        <dbReference type="ARBA" id="ARBA00022946"/>
    </source>
</evidence>
<dbReference type="InterPro" id="IPR046373">
    <property type="entry name" value="Acyl-CoA_Oxase/DH_mid-dom_sf"/>
</dbReference>
<dbReference type="AlphaFoldDB" id="A0A139WM02"/>
<keyword evidence="13" id="KW-0496">Mitochondrion</keyword>
<dbReference type="Pfam" id="PF02771">
    <property type="entry name" value="Acyl-CoA_dh_N"/>
    <property type="match status" value="1"/>
</dbReference>
<dbReference type="InterPro" id="IPR013786">
    <property type="entry name" value="AcylCoA_DH/ox_N"/>
</dbReference>
<evidence type="ECO:0000256" key="9">
    <source>
        <dbReference type="ARBA" id="ARBA00022832"/>
    </source>
</evidence>
<evidence type="ECO:0000256" key="13">
    <source>
        <dbReference type="ARBA" id="ARBA00023128"/>
    </source>
</evidence>
<feature type="domain" description="Acyl-CoA dehydrogenase/oxidase N-terminal" evidence="18">
    <location>
        <begin position="36"/>
        <end position="144"/>
    </location>
</feature>
<evidence type="ECO:0000256" key="12">
    <source>
        <dbReference type="ARBA" id="ARBA00023098"/>
    </source>
</evidence>
<dbReference type="PROSITE" id="PS00073">
    <property type="entry name" value="ACYL_COA_DH_2"/>
    <property type="match status" value="1"/>
</dbReference>
<dbReference type="SUPFAM" id="SSF56645">
    <property type="entry name" value="Acyl-CoA dehydrogenase NM domain-like"/>
    <property type="match status" value="1"/>
</dbReference>
<dbReference type="Gene3D" id="1.10.540.10">
    <property type="entry name" value="Acyl-CoA dehydrogenase/oxidase, N-terminal domain"/>
    <property type="match status" value="1"/>
</dbReference>
<name>A0A139WM02_TRICA</name>
<evidence type="ECO:0000256" key="1">
    <source>
        <dbReference type="ARBA" id="ARBA00001974"/>
    </source>
</evidence>
<dbReference type="GO" id="GO:0005737">
    <property type="term" value="C:cytoplasm"/>
    <property type="evidence" value="ECO:0000318"/>
    <property type="project" value="GO_Central"/>
</dbReference>
<comment type="cofactor">
    <cofactor evidence="1 15">
        <name>FAD</name>
        <dbReference type="ChEBI" id="CHEBI:57692"/>
    </cofactor>
</comment>
<dbReference type="GO" id="GO:0005759">
    <property type="term" value="C:mitochondrial matrix"/>
    <property type="evidence" value="ECO:0007669"/>
    <property type="project" value="UniProtKB-SubCell"/>
</dbReference>
<dbReference type="Gene3D" id="2.40.110.10">
    <property type="entry name" value="Butyryl-CoA Dehydrogenase, subunit A, domain 2"/>
    <property type="match status" value="1"/>
</dbReference>
<evidence type="ECO:0000256" key="15">
    <source>
        <dbReference type="RuleBase" id="RU362125"/>
    </source>
</evidence>
<evidence type="ECO:0000256" key="11">
    <source>
        <dbReference type="ARBA" id="ARBA00023002"/>
    </source>
</evidence>
<dbReference type="Proteomes" id="UP000007266">
    <property type="component" value="Linkage group 3"/>
</dbReference>
<evidence type="ECO:0000259" key="17">
    <source>
        <dbReference type="Pfam" id="PF02770"/>
    </source>
</evidence>
<dbReference type="EC" id="1.3.8.7" evidence="5"/>
<protein>
    <recommendedName>
        <fullName evidence="6">Medium-chain specific acyl-CoA dehydrogenase, mitochondrial</fullName>
        <ecNumber evidence="5">1.3.8.7</ecNumber>
    </recommendedName>
</protein>
<dbReference type="InParanoid" id="A0A139WM02"/>
<keyword evidence="7 15" id="KW-0285">Flavoprotein</keyword>
<keyword evidence="12" id="KW-0443">Lipid metabolism</keyword>
<evidence type="ECO:0000256" key="3">
    <source>
        <dbReference type="ARBA" id="ARBA00005198"/>
    </source>
</evidence>
<comment type="pathway">
    <text evidence="3">Lipid metabolism; mitochondrial fatty acid beta-oxidation.</text>
</comment>
<comment type="similarity">
    <text evidence="4 15">Belongs to the acyl-CoA dehydrogenase family.</text>
</comment>
<evidence type="ECO:0000256" key="2">
    <source>
        <dbReference type="ARBA" id="ARBA00004305"/>
    </source>
</evidence>
<dbReference type="InterPro" id="IPR050741">
    <property type="entry name" value="Acyl-CoA_dehydrogenase"/>
</dbReference>
<evidence type="ECO:0000256" key="8">
    <source>
        <dbReference type="ARBA" id="ARBA00022827"/>
    </source>
</evidence>
<dbReference type="GO" id="GO:0070991">
    <property type="term" value="F:medium-chain fatty acyl-CoA dehydrogenase activity"/>
    <property type="evidence" value="ECO:0000318"/>
    <property type="project" value="GO_Central"/>
</dbReference>
<dbReference type="GO" id="GO:0050660">
    <property type="term" value="F:flavin adenine dinucleotide binding"/>
    <property type="evidence" value="ECO:0007669"/>
    <property type="project" value="InterPro"/>
</dbReference>
<proteinExistence type="inferred from homology"/>
<keyword evidence="8 15" id="KW-0274">FAD</keyword>
<evidence type="ECO:0000256" key="6">
    <source>
        <dbReference type="ARBA" id="ARBA00019125"/>
    </source>
</evidence>
<dbReference type="InterPro" id="IPR009075">
    <property type="entry name" value="AcylCo_DH/oxidase_C"/>
</dbReference>
<dbReference type="OMA" id="LWGKNIG"/>
<dbReference type="InterPro" id="IPR036250">
    <property type="entry name" value="AcylCo_DH-like_C"/>
</dbReference>
<dbReference type="FunFam" id="2.40.110.10:FF:000007">
    <property type="entry name" value="Medium-chain specific acyl-CoA dehydrogenase, mitochondrial"/>
    <property type="match status" value="1"/>
</dbReference>
<evidence type="ECO:0000259" key="18">
    <source>
        <dbReference type="Pfam" id="PF02771"/>
    </source>
</evidence>
<comment type="catalytic activity">
    <reaction evidence="14">
        <text>a medium-chain 2,3-saturated fatty acyl-CoA + oxidized [electron-transfer flavoprotein] + H(+) = a medium-chain (2E)-enoyl-CoA + reduced [electron-transfer flavoprotein]</text>
        <dbReference type="Rhea" id="RHEA:14477"/>
        <dbReference type="Rhea" id="RHEA-COMP:10685"/>
        <dbReference type="Rhea" id="RHEA-COMP:10686"/>
        <dbReference type="ChEBI" id="CHEBI:15378"/>
        <dbReference type="ChEBI" id="CHEBI:57692"/>
        <dbReference type="ChEBI" id="CHEBI:58307"/>
        <dbReference type="ChEBI" id="CHEBI:83723"/>
        <dbReference type="ChEBI" id="CHEBI:83726"/>
        <dbReference type="EC" id="1.3.8.7"/>
    </reaction>
</comment>
<dbReference type="FunFam" id="1.10.540.10:FF:000010">
    <property type="entry name" value="Medium-chain specific acyl-CoA dehydrogenase, mitochondrial"/>
    <property type="match status" value="1"/>
</dbReference>
<evidence type="ECO:0000256" key="5">
    <source>
        <dbReference type="ARBA" id="ARBA00012033"/>
    </source>
</evidence>
<dbReference type="Pfam" id="PF00441">
    <property type="entry name" value="Acyl-CoA_dh_1"/>
    <property type="match status" value="1"/>
</dbReference>
<reference evidence="19 20" key="1">
    <citation type="journal article" date="2008" name="Nature">
        <title>The genome of the model beetle and pest Tribolium castaneum.</title>
        <authorList>
            <consortium name="Tribolium Genome Sequencing Consortium"/>
            <person name="Richards S."/>
            <person name="Gibbs R.A."/>
            <person name="Weinstock G.M."/>
            <person name="Brown S.J."/>
            <person name="Denell R."/>
            <person name="Beeman R.W."/>
            <person name="Gibbs R."/>
            <person name="Beeman R.W."/>
            <person name="Brown S.J."/>
            <person name="Bucher G."/>
            <person name="Friedrich M."/>
            <person name="Grimmelikhuijzen C.J."/>
            <person name="Klingler M."/>
            <person name="Lorenzen M."/>
            <person name="Richards S."/>
            <person name="Roth S."/>
            <person name="Schroder R."/>
            <person name="Tautz D."/>
            <person name="Zdobnov E.M."/>
            <person name="Muzny D."/>
            <person name="Gibbs R.A."/>
            <person name="Weinstock G.M."/>
            <person name="Attaway T."/>
            <person name="Bell S."/>
            <person name="Buhay C.J."/>
            <person name="Chandrabose M.N."/>
            <person name="Chavez D."/>
            <person name="Clerk-Blankenburg K.P."/>
            <person name="Cree A."/>
            <person name="Dao M."/>
            <person name="Davis C."/>
            <person name="Chacko J."/>
            <person name="Dinh H."/>
            <person name="Dugan-Rocha S."/>
            <person name="Fowler G."/>
            <person name="Garner T.T."/>
            <person name="Garnes J."/>
            <person name="Gnirke A."/>
            <person name="Hawes A."/>
            <person name="Hernandez J."/>
            <person name="Hines S."/>
            <person name="Holder M."/>
            <person name="Hume J."/>
            <person name="Jhangiani S.N."/>
            <person name="Joshi V."/>
            <person name="Khan Z.M."/>
            <person name="Jackson L."/>
            <person name="Kovar C."/>
            <person name="Kowis A."/>
            <person name="Lee S."/>
            <person name="Lewis L.R."/>
            <person name="Margolis J."/>
            <person name="Morgan M."/>
            <person name="Nazareth L.V."/>
            <person name="Nguyen N."/>
            <person name="Okwuonu G."/>
            <person name="Parker D."/>
            <person name="Richards S."/>
            <person name="Ruiz S.J."/>
            <person name="Santibanez J."/>
            <person name="Savard J."/>
            <person name="Scherer S.E."/>
            <person name="Schneider B."/>
            <person name="Sodergren E."/>
            <person name="Tautz D."/>
            <person name="Vattahil S."/>
            <person name="Villasana D."/>
            <person name="White C.S."/>
            <person name="Wright R."/>
            <person name="Park Y."/>
            <person name="Beeman R.W."/>
            <person name="Lord J."/>
            <person name="Oppert B."/>
            <person name="Lorenzen M."/>
            <person name="Brown S."/>
            <person name="Wang L."/>
            <person name="Savard J."/>
            <person name="Tautz D."/>
            <person name="Richards S."/>
            <person name="Weinstock G."/>
            <person name="Gibbs R.A."/>
            <person name="Liu Y."/>
            <person name="Worley K."/>
            <person name="Weinstock G."/>
            <person name="Elsik C.G."/>
            <person name="Reese J.T."/>
            <person name="Elhaik E."/>
            <person name="Landan G."/>
            <person name="Graur D."/>
            <person name="Arensburger P."/>
            <person name="Atkinson P."/>
            <person name="Beeman R.W."/>
            <person name="Beidler J."/>
            <person name="Brown S.J."/>
            <person name="Demuth J.P."/>
            <person name="Drury D.W."/>
            <person name="Du Y.Z."/>
            <person name="Fujiwara H."/>
            <person name="Lorenzen M."/>
            <person name="Maselli V."/>
            <person name="Osanai M."/>
            <person name="Park Y."/>
            <person name="Robertson H.M."/>
            <person name="Tu Z."/>
            <person name="Wang J.J."/>
            <person name="Wang S."/>
            <person name="Richards S."/>
            <person name="Song H."/>
            <person name="Zhang L."/>
            <person name="Sodergren E."/>
            <person name="Werner D."/>
            <person name="Stanke M."/>
            <person name="Morgenstern B."/>
            <person name="Solovyev V."/>
            <person name="Kosarev P."/>
            <person name="Brown G."/>
            <person name="Chen H.C."/>
            <person name="Ermolaeva O."/>
            <person name="Hlavina W."/>
            <person name="Kapustin Y."/>
            <person name="Kiryutin B."/>
            <person name="Kitts P."/>
            <person name="Maglott D."/>
            <person name="Pruitt K."/>
            <person name="Sapojnikov V."/>
            <person name="Souvorov A."/>
            <person name="Mackey A.J."/>
            <person name="Waterhouse R.M."/>
            <person name="Wyder S."/>
            <person name="Zdobnov E.M."/>
            <person name="Zdobnov E.M."/>
            <person name="Wyder S."/>
            <person name="Kriventseva E.V."/>
            <person name="Kadowaki T."/>
            <person name="Bork P."/>
            <person name="Aranda M."/>
            <person name="Bao R."/>
            <person name="Beermann A."/>
            <person name="Berns N."/>
            <person name="Bolognesi R."/>
            <person name="Bonneton F."/>
            <person name="Bopp D."/>
            <person name="Brown S.J."/>
            <person name="Bucher G."/>
            <person name="Butts T."/>
            <person name="Chaumot A."/>
            <person name="Denell R.E."/>
            <person name="Ferrier D.E."/>
            <person name="Friedrich M."/>
            <person name="Gordon C.M."/>
            <person name="Jindra M."/>
            <person name="Klingler M."/>
            <person name="Lan Q."/>
            <person name="Lattorff H.M."/>
            <person name="Laudet V."/>
            <person name="von Levetsow C."/>
            <person name="Liu Z."/>
            <person name="Lutz R."/>
            <person name="Lynch J.A."/>
            <person name="da Fonseca R.N."/>
            <person name="Posnien N."/>
            <person name="Reuter R."/>
            <person name="Roth S."/>
            <person name="Savard J."/>
            <person name="Schinko J.B."/>
            <person name="Schmitt C."/>
            <person name="Schoppmeier M."/>
            <person name="Schroder R."/>
            <person name="Shippy T.D."/>
            <person name="Simonnet F."/>
            <person name="Marques-Souza H."/>
            <person name="Tautz D."/>
            <person name="Tomoyasu Y."/>
            <person name="Trauner J."/>
            <person name="Van der Zee M."/>
            <person name="Vervoort M."/>
            <person name="Wittkopp N."/>
            <person name="Wimmer E.A."/>
            <person name="Yang X."/>
            <person name="Jones A.K."/>
            <person name="Sattelle D.B."/>
            <person name="Ebert P.R."/>
            <person name="Nelson D."/>
            <person name="Scott J.G."/>
            <person name="Beeman R.W."/>
            <person name="Muthukrishnan S."/>
            <person name="Kramer K.J."/>
            <person name="Arakane Y."/>
            <person name="Beeman R.W."/>
            <person name="Zhu Q."/>
            <person name="Hogenkamp D."/>
            <person name="Dixit R."/>
            <person name="Oppert B."/>
            <person name="Jiang H."/>
            <person name="Zou Z."/>
            <person name="Marshall J."/>
            <person name="Elpidina E."/>
            <person name="Vinokurov K."/>
            <person name="Oppert C."/>
            <person name="Zou Z."/>
            <person name="Evans J."/>
            <person name="Lu Z."/>
            <person name="Zhao P."/>
            <person name="Sumathipala N."/>
            <person name="Altincicek B."/>
            <person name="Vilcinskas A."/>
            <person name="Williams M."/>
            <person name="Hultmark D."/>
            <person name="Hetru C."/>
            <person name="Jiang H."/>
            <person name="Grimmelikhuijzen C.J."/>
            <person name="Hauser F."/>
            <person name="Cazzamali G."/>
            <person name="Williamson M."/>
            <person name="Park Y."/>
            <person name="Li B."/>
            <person name="Tanaka Y."/>
            <person name="Predel R."/>
            <person name="Neupert S."/>
            <person name="Schachtner J."/>
            <person name="Verleyen P."/>
            <person name="Raible F."/>
            <person name="Bork P."/>
            <person name="Friedrich M."/>
            <person name="Walden K.K."/>
            <person name="Robertson H.M."/>
            <person name="Angeli S."/>
            <person name="Foret S."/>
            <person name="Bucher G."/>
            <person name="Schuetz S."/>
            <person name="Maleszka R."/>
            <person name="Wimmer E.A."/>
            <person name="Beeman R.W."/>
            <person name="Lorenzen M."/>
            <person name="Tomoyasu Y."/>
            <person name="Miller S.C."/>
            <person name="Grossmann D."/>
            <person name="Bucher G."/>
        </authorList>
    </citation>
    <scope>NUCLEOTIDE SEQUENCE [LARGE SCALE GENOMIC DNA]</scope>
    <source>
        <strain evidence="19 20">Georgia GA2</strain>
    </source>
</reference>
<dbReference type="STRING" id="7070.A0A139WM02"/>
<sequence>MASVLPKISRVIVSKPCRKTFSSSARHSNGYNFELSETQKEFQAVARKFTREEIIPAAPYHDRNNEYPKELIKKAWSLGLMNGHIPEYLGGLQQGVFDICLTGEELAYGCTGIFTAVDSSNLGQIPVVIAGTKDQQKKYLGRFLDEPLVAAYAVTEPGAGSDVSGIKTKAVKKGSEWVLNGQKMWITNGGVANWYFVLARTNPDPKCPAGKAFTGFIVERDFPGVTPGRKELNMGQRASDTRGITFEDVVIPQENVLLGEGAGFKIAMSTFDKTRPSVACGATGLAQRCLDEATKYSLERKTFGVPIVYHQAVAFMLADMAIGVETARLAWMKAAWEADQGIRNSLSAAIAKAHASEVANKNASDAVQVFGGAGFNSEYPVEKLMRDAKIFQIYEGTTQIQKIVISRNVLSEIENFANCTMALKTVFVILSVLCFIQAADLGKTAILKKITTILNHIPESEKNDFLRYHLNKGRELMLAQLSDNYPDFDYDLDEDDSILLYKYFATNNLVTDEEVVKKVSNIICWGNKCIDFSDPGVHP</sequence>
<comment type="subcellular location">
    <subcellularLocation>
        <location evidence="2">Mitochondrion matrix</location>
    </subcellularLocation>
</comment>
<evidence type="ECO:0000256" key="4">
    <source>
        <dbReference type="ARBA" id="ARBA00009347"/>
    </source>
</evidence>
<gene>
    <name evidence="19" type="primary">AUGUSTUS-3.0.2_32302</name>
    <name evidence="19" type="ORF">TcasGA2_TC032302</name>
</gene>
<dbReference type="SUPFAM" id="SSF47203">
    <property type="entry name" value="Acyl-CoA dehydrogenase C-terminal domain-like"/>
    <property type="match status" value="1"/>
</dbReference>
<dbReference type="FunFam" id="1.20.140.10:FF:000011">
    <property type="entry name" value="Medium-chain specific acyl-CoA dehydrogenase, mitochondrial"/>
    <property type="match status" value="1"/>
</dbReference>
<organism evidence="19 20">
    <name type="scientific">Tribolium castaneum</name>
    <name type="common">Red flour beetle</name>
    <dbReference type="NCBI Taxonomy" id="7070"/>
    <lineage>
        <taxon>Eukaryota</taxon>
        <taxon>Metazoa</taxon>
        <taxon>Ecdysozoa</taxon>
        <taxon>Arthropoda</taxon>
        <taxon>Hexapoda</taxon>
        <taxon>Insecta</taxon>
        <taxon>Pterygota</taxon>
        <taxon>Neoptera</taxon>
        <taxon>Endopterygota</taxon>
        <taxon>Coleoptera</taxon>
        <taxon>Polyphaga</taxon>
        <taxon>Cucujiformia</taxon>
        <taxon>Tenebrionidae</taxon>
        <taxon>Tenebrionidae incertae sedis</taxon>
        <taxon>Tribolium</taxon>
    </lineage>
</organism>
<dbReference type="InterPro" id="IPR037069">
    <property type="entry name" value="AcylCoA_DH/ox_N_sf"/>
</dbReference>
<evidence type="ECO:0000313" key="20">
    <source>
        <dbReference type="Proteomes" id="UP000007266"/>
    </source>
</evidence>
<dbReference type="InterPro" id="IPR009100">
    <property type="entry name" value="AcylCoA_DH/oxidase_NM_dom_sf"/>
</dbReference>
<keyword evidence="11 15" id="KW-0560">Oxidoreductase</keyword>
<dbReference type="PANTHER" id="PTHR48083:SF2">
    <property type="entry name" value="MEDIUM-CHAIN SPECIFIC ACYL-COA DEHYDROGENASE, MITOCHONDRIAL"/>
    <property type="match status" value="1"/>
</dbReference>
<dbReference type="Gene3D" id="1.20.140.10">
    <property type="entry name" value="Butyryl-CoA Dehydrogenase, subunit A, domain 3"/>
    <property type="match status" value="1"/>
</dbReference>
<keyword evidence="20" id="KW-1185">Reference proteome</keyword>
<dbReference type="InterPro" id="IPR006091">
    <property type="entry name" value="Acyl-CoA_Oxase/DH_mid-dom"/>
</dbReference>
<evidence type="ECO:0000256" key="14">
    <source>
        <dbReference type="ARBA" id="ARBA00047882"/>
    </source>
</evidence>
<dbReference type="FunCoup" id="A0A139WM02">
    <property type="interactions" value="483"/>
</dbReference>
<keyword evidence="10" id="KW-0809">Transit peptide</keyword>
<evidence type="ECO:0000259" key="16">
    <source>
        <dbReference type="Pfam" id="PF00441"/>
    </source>
</evidence>
<dbReference type="PANTHER" id="PTHR48083">
    <property type="entry name" value="MEDIUM-CHAIN SPECIFIC ACYL-COA DEHYDROGENASE, MITOCHONDRIAL-RELATED"/>
    <property type="match status" value="1"/>
</dbReference>
<dbReference type="InterPro" id="IPR006089">
    <property type="entry name" value="Acyl-CoA_DH_CS"/>
</dbReference>
<evidence type="ECO:0000256" key="7">
    <source>
        <dbReference type="ARBA" id="ARBA00022630"/>
    </source>
</evidence>
<evidence type="ECO:0000313" key="19">
    <source>
        <dbReference type="EMBL" id="KYB28962.1"/>
    </source>
</evidence>
<dbReference type="PROSITE" id="PS00072">
    <property type="entry name" value="ACYL_COA_DH_1"/>
    <property type="match status" value="1"/>
</dbReference>
<reference evidence="19 20" key="2">
    <citation type="journal article" date="2010" name="Nucleic Acids Res.">
        <title>BeetleBase in 2010: revisions to provide comprehensive genomic information for Tribolium castaneum.</title>
        <authorList>
            <person name="Kim H.S."/>
            <person name="Murphy T."/>
            <person name="Xia J."/>
            <person name="Caragea D."/>
            <person name="Park Y."/>
            <person name="Beeman R.W."/>
            <person name="Lorenzen M.D."/>
            <person name="Butcher S."/>
            <person name="Manak J.R."/>
            <person name="Brown S.J."/>
        </authorList>
    </citation>
    <scope>GENOME REANNOTATION</scope>
    <source>
        <strain evidence="19 20">Georgia GA2</strain>
    </source>
</reference>